<gene>
    <name evidence="4" type="primary">LOC116413590</name>
</gene>
<sequence length="1015" mass="117845">MGIAVKNKKTQKITRLNTAKSNAPVYTVSSQHTNTTKLVADKNSNVLNTNCGCNYRTKQLKKMSLKFMPHDRIKQNYTKPETWASIVNMYRKADNIKVGSLEDNNSKGKTLFKCSCRNNLKKCNDQELISEQKSKLKQKRKPQITLHKSAVQNNAGDNESFQYSEKFKKMSANGLKKIYKNMQNKLTYPYEEPKKDVRLADKKSLVNLYYKDKGKKNVKYLNTITSFNINENTYCLCSKTYQQNADIHKIDGIKEIKPFAVKLKDNSKVKFEKKPRYITKDVIQPGNNGSKKLKFSKIPTYKYIDKSWKISNNDKSLNKSNFKKVYRKNAKKVNLNPLASHKHTINRNLFESYKNCSHQSCKDNNVIKVDDKAIPIKSRKSQPLTNKHCKGLLCNNQYLNQIMYVTSFLIKCLHKLKLRKLDKQILQEVEVQNESDHTGEPLFEMQINSVDMCVLNAHDIKNKIKSLGKETSRAECICPSHGLRKKYIDKKEFCASGVYEKVVQNKKTNFNCKCVKVPNECTDVTCNIHSKENSLLKSYNIQTRPTTTITNKQPLFVVKLDSDKMCVINSKEIQDKLINIKNQKVEKSVAGICAEKNMKNRRHICNCIKSIKPYDCSENTCRIDTYQNIPLCTKCKQYRIKSKMVRRNIDTQTIKSKLSCFFATRTNPDRRMYSQSVNIHKRNDLNKSKQLNIKGMQHKDTNNYCTCCHCKINRKRKRISICKHSISTLFKRGLCSSNIIQNTKYQSSVYPFKCECNQDTKKLKIQPKKIRPKYKQSKNISLKDRNNKKQKKNIKKIKKRHSAKLHKKTKTLKNSKEQASKNCCINFIESLLTPTMKLLKGSFGILLKKGPSSYIKKQIKGPKDTYKKIKTWMGKTWDGRRSQMAKTLSESETLNILTDTLKDTDLYQTFAPSGKSAKDKRLIEIQNRKRKRRIKLRHDKALYSCRHMFLTTLRKRPCMFVYHICPCLYPQCLGLLSFMRSFFNLCVFIAAFACWTPCIVFCELTRALCCCVFCT</sequence>
<dbReference type="RefSeq" id="XP_052750525.1">
    <property type="nucleotide sequence ID" value="XM_052894565.1"/>
</dbReference>
<reference evidence="4" key="1">
    <citation type="submission" date="2025-08" db="UniProtKB">
        <authorList>
            <consortium name="RefSeq"/>
        </authorList>
    </citation>
    <scope>IDENTIFICATION</scope>
    <source>
        <tissue evidence="4">Whole larvae</tissue>
    </source>
</reference>
<evidence type="ECO:0000313" key="3">
    <source>
        <dbReference type="Proteomes" id="UP001652740"/>
    </source>
</evidence>
<dbReference type="GeneID" id="116413590"/>
<feature type="transmembrane region" description="Helical" evidence="2">
    <location>
        <begin position="985"/>
        <end position="1008"/>
    </location>
</feature>
<evidence type="ECO:0000313" key="4">
    <source>
        <dbReference type="RefSeq" id="XP_052750525.1"/>
    </source>
</evidence>
<evidence type="ECO:0000256" key="1">
    <source>
        <dbReference type="SAM" id="MobiDB-lite"/>
    </source>
</evidence>
<keyword evidence="2" id="KW-0812">Transmembrane</keyword>
<evidence type="ECO:0000256" key="2">
    <source>
        <dbReference type="SAM" id="Phobius"/>
    </source>
</evidence>
<keyword evidence="2" id="KW-0472">Membrane</keyword>
<name>A0ABM3MHC1_GALME</name>
<feature type="region of interest" description="Disordered" evidence="1">
    <location>
        <begin position="771"/>
        <end position="800"/>
    </location>
</feature>
<dbReference type="Proteomes" id="UP001652740">
    <property type="component" value="Unplaced"/>
</dbReference>
<feature type="compositionally biased region" description="Basic residues" evidence="1">
    <location>
        <begin position="788"/>
        <end position="800"/>
    </location>
</feature>
<protein>
    <submittedName>
        <fullName evidence="4">Uncharacterized protein LOC116413590</fullName>
    </submittedName>
</protein>
<accession>A0ABM3MHC1</accession>
<keyword evidence="2" id="KW-1133">Transmembrane helix</keyword>
<proteinExistence type="predicted"/>
<organism evidence="3 4">
    <name type="scientific">Galleria mellonella</name>
    <name type="common">Greater wax moth</name>
    <dbReference type="NCBI Taxonomy" id="7137"/>
    <lineage>
        <taxon>Eukaryota</taxon>
        <taxon>Metazoa</taxon>
        <taxon>Ecdysozoa</taxon>
        <taxon>Arthropoda</taxon>
        <taxon>Hexapoda</taxon>
        <taxon>Insecta</taxon>
        <taxon>Pterygota</taxon>
        <taxon>Neoptera</taxon>
        <taxon>Endopterygota</taxon>
        <taxon>Lepidoptera</taxon>
        <taxon>Glossata</taxon>
        <taxon>Ditrysia</taxon>
        <taxon>Pyraloidea</taxon>
        <taxon>Pyralidae</taxon>
        <taxon>Galleriinae</taxon>
        <taxon>Galleria</taxon>
    </lineage>
</organism>
<keyword evidence="3" id="KW-1185">Reference proteome</keyword>